<dbReference type="InterPro" id="IPR012354">
    <property type="entry name" value="Esterase_lipase"/>
</dbReference>
<proteinExistence type="predicted"/>
<organism evidence="2 3">
    <name type="scientific">Herminiimonas glaciei</name>
    <dbReference type="NCBI Taxonomy" id="523788"/>
    <lineage>
        <taxon>Bacteria</taxon>
        <taxon>Pseudomonadati</taxon>
        <taxon>Pseudomonadota</taxon>
        <taxon>Betaproteobacteria</taxon>
        <taxon>Burkholderiales</taxon>
        <taxon>Oxalobacteraceae</taxon>
        <taxon>Herminiimonas</taxon>
    </lineage>
</organism>
<name>A0ABW2I9T6_9BURK</name>
<dbReference type="InterPro" id="IPR051044">
    <property type="entry name" value="MAG_DAG_Lipase"/>
</dbReference>
<accession>A0ABW2I9T6</accession>
<dbReference type="InterPro" id="IPR022742">
    <property type="entry name" value="Hydrolase_4"/>
</dbReference>
<dbReference type="Gene3D" id="3.40.50.1820">
    <property type="entry name" value="alpha/beta hydrolase"/>
    <property type="match status" value="1"/>
</dbReference>
<gene>
    <name evidence="2" type="ORF">ACFQPC_07130</name>
</gene>
<dbReference type="EMBL" id="JBHTBU010000001">
    <property type="protein sequence ID" value="MFC7287804.1"/>
    <property type="molecule type" value="Genomic_DNA"/>
</dbReference>
<comment type="caution">
    <text evidence="2">The sequence shown here is derived from an EMBL/GenBank/DDBJ whole genome shotgun (WGS) entry which is preliminary data.</text>
</comment>
<dbReference type="PIRSF" id="PIRSF017388">
    <property type="entry name" value="Esterase_lipase"/>
    <property type="match status" value="1"/>
</dbReference>
<feature type="domain" description="Serine aminopeptidase S33" evidence="1">
    <location>
        <begin position="15"/>
        <end position="251"/>
    </location>
</feature>
<evidence type="ECO:0000313" key="3">
    <source>
        <dbReference type="Proteomes" id="UP001596542"/>
    </source>
</evidence>
<reference evidence="3" key="1">
    <citation type="journal article" date="2019" name="Int. J. Syst. Evol. Microbiol.">
        <title>The Global Catalogue of Microorganisms (GCM) 10K type strain sequencing project: providing services to taxonomists for standard genome sequencing and annotation.</title>
        <authorList>
            <consortium name="The Broad Institute Genomics Platform"/>
            <consortium name="The Broad Institute Genome Sequencing Center for Infectious Disease"/>
            <person name="Wu L."/>
            <person name="Ma J."/>
        </authorList>
    </citation>
    <scope>NUCLEOTIDE SEQUENCE [LARGE SCALE GENOMIC DNA]</scope>
    <source>
        <strain evidence="3">KACC 12508</strain>
    </source>
</reference>
<protein>
    <submittedName>
        <fullName evidence="2">Alpha/beta hydrolase</fullName>
    </submittedName>
</protein>
<dbReference type="RefSeq" id="WP_382271110.1">
    <property type="nucleotide sequence ID" value="NZ_JBHTBU010000001.1"/>
</dbReference>
<dbReference type="Proteomes" id="UP001596542">
    <property type="component" value="Unassembled WGS sequence"/>
</dbReference>
<evidence type="ECO:0000313" key="2">
    <source>
        <dbReference type="EMBL" id="MFC7287804.1"/>
    </source>
</evidence>
<evidence type="ECO:0000259" key="1">
    <source>
        <dbReference type="Pfam" id="PF12146"/>
    </source>
</evidence>
<keyword evidence="2" id="KW-0378">Hydrolase</keyword>
<dbReference type="Pfam" id="PF12146">
    <property type="entry name" value="Hydrolase_4"/>
    <property type="match status" value="1"/>
</dbReference>
<dbReference type="InterPro" id="IPR029058">
    <property type="entry name" value="AB_hydrolase_fold"/>
</dbReference>
<keyword evidence="3" id="KW-1185">Reference proteome</keyword>
<sequence>MTEHEFLFEGGSTGVLLIHGLTGTPNEMRLLGKGLHRAGYTVYGMQLAGHCGSADDLIATSWEDWYESVRVAADFLRTRVDRMFVMGLSMGALLSLKLAAEQPEKVSGVAALATMFRHDGWSMPLYTRLCFLLRIFKTLRIGRNGFFTEQPPYGIKDASLRRHIVEQMQAGDSAVAGLPGNPWWSVAELYALAANVRRRLPAITAPCLLVHATEDDIASLKNNALLVQNSVSGPVQTLWLEDSYHMVTIDRERRLVIQRACDFIAQTLGANTLAHDVKPAHLVAA</sequence>
<dbReference type="SUPFAM" id="SSF53474">
    <property type="entry name" value="alpha/beta-Hydrolases"/>
    <property type="match status" value="1"/>
</dbReference>
<dbReference type="GO" id="GO:0016787">
    <property type="term" value="F:hydrolase activity"/>
    <property type="evidence" value="ECO:0007669"/>
    <property type="project" value="UniProtKB-KW"/>
</dbReference>
<dbReference type="PANTHER" id="PTHR11614">
    <property type="entry name" value="PHOSPHOLIPASE-RELATED"/>
    <property type="match status" value="1"/>
</dbReference>